<dbReference type="Proteomes" id="UP000616114">
    <property type="component" value="Unassembled WGS sequence"/>
</dbReference>
<dbReference type="EMBL" id="BMFY01000008">
    <property type="protein sequence ID" value="GGA17298.1"/>
    <property type="molecule type" value="Genomic_DNA"/>
</dbReference>
<comment type="caution">
    <text evidence="2">The sequence shown here is derived from an EMBL/GenBank/DDBJ whole genome shotgun (WGS) entry which is preliminary data.</text>
</comment>
<proteinExistence type="predicted"/>
<feature type="region of interest" description="Disordered" evidence="1">
    <location>
        <begin position="1"/>
        <end position="26"/>
    </location>
</feature>
<sequence>MQGGDQVQRQEDEHAAGQHRGGQRVVEEVKEAVHESIVVLHRGYGTGILESNHHDTAAERDEER</sequence>
<dbReference type="AlphaFoldDB" id="A0A8J2TYX6"/>
<accession>A0A8J2TYX6</accession>
<name>A0A8J2TYX6_9MICO</name>
<evidence type="ECO:0000313" key="3">
    <source>
        <dbReference type="Proteomes" id="UP000616114"/>
    </source>
</evidence>
<evidence type="ECO:0000256" key="1">
    <source>
        <dbReference type="SAM" id="MobiDB-lite"/>
    </source>
</evidence>
<protein>
    <submittedName>
        <fullName evidence="2">Uncharacterized protein</fullName>
    </submittedName>
</protein>
<organism evidence="2 3">
    <name type="scientific">Sediminivirga luteola</name>
    <dbReference type="NCBI Taxonomy" id="1774748"/>
    <lineage>
        <taxon>Bacteria</taxon>
        <taxon>Bacillati</taxon>
        <taxon>Actinomycetota</taxon>
        <taxon>Actinomycetes</taxon>
        <taxon>Micrococcales</taxon>
        <taxon>Brevibacteriaceae</taxon>
        <taxon>Sediminivirga</taxon>
    </lineage>
</organism>
<evidence type="ECO:0000313" key="2">
    <source>
        <dbReference type="EMBL" id="GGA17298.1"/>
    </source>
</evidence>
<reference evidence="2" key="1">
    <citation type="journal article" date="2014" name="Int. J. Syst. Evol. Microbiol.">
        <title>Complete genome sequence of Corynebacterium casei LMG S-19264T (=DSM 44701T), isolated from a smear-ripened cheese.</title>
        <authorList>
            <consortium name="US DOE Joint Genome Institute (JGI-PGF)"/>
            <person name="Walter F."/>
            <person name="Albersmeier A."/>
            <person name="Kalinowski J."/>
            <person name="Ruckert C."/>
        </authorList>
    </citation>
    <scope>NUCLEOTIDE SEQUENCE</scope>
    <source>
        <strain evidence="2">CGMCC 1.12785</strain>
    </source>
</reference>
<gene>
    <name evidence="2" type="ORF">GCM10011333_20490</name>
</gene>
<keyword evidence="3" id="KW-1185">Reference proteome</keyword>
<reference evidence="2" key="2">
    <citation type="submission" date="2020-09" db="EMBL/GenBank/DDBJ databases">
        <authorList>
            <person name="Sun Q."/>
            <person name="Zhou Y."/>
        </authorList>
    </citation>
    <scope>NUCLEOTIDE SEQUENCE</scope>
    <source>
        <strain evidence="2">CGMCC 1.12785</strain>
    </source>
</reference>